<comment type="caution">
    <text evidence="2">The sequence shown here is derived from an EMBL/GenBank/DDBJ whole genome shotgun (WGS) entry which is preliminary data.</text>
</comment>
<dbReference type="InParanoid" id="A0A2P6NF64"/>
<dbReference type="Proteomes" id="UP000241769">
    <property type="component" value="Unassembled WGS sequence"/>
</dbReference>
<gene>
    <name evidence="2" type="ORF">PROFUN_04887</name>
</gene>
<accession>A0A2P6NF64</accession>
<keyword evidence="1" id="KW-0472">Membrane</keyword>
<reference evidence="2 3" key="1">
    <citation type="journal article" date="2018" name="Genome Biol. Evol.">
        <title>Multiple Roots of Fruiting Body Formation in Amoebozoa.</title>
        <authorList>
            <person name="Hillmann F."/>
            <person name="Forbes G."/>
            <person name="Novohradska S."/>
            <person name="Ferling I."/>
            <person name="Riege K."/>
            <person name="Groth M."/>
            <person name="Westermann M."/>
            <person name="Marz M."/>
            <person name="Spaller T."/>
            <person name="Winckler T."/>
            <person name="Schaap P."/>
            <person name="Glockner G."/>
        </authorList>
    </citation>
    <scope>NUCLEOTIDE SEQUENCE [LARGE SCALE GENOMIC DNA]</scope>
    <source>
        <strain evidence="2 3">Jena</strain>
    </source>
</reference>
<proteinExistence type="predicted"/>
<keyword evidence="1" id="KW-0812">Transmembrane</keyword>
<sequence>MEDFRDGPASKKRRQENYLFDLESQLPTYDVSPDHHLLRFIVRLHSYCTHRCFLFWIAVFTIVVPINALVSTGLEVFLSLILRPWLRIIDRIVGDFRMQSSIFLFVLAAIIYMLLTAAYYTSAID</sequence>
<dbReference type="AlphaFoldDB" id="A0A2P6NF64"/>
<organism evidence="2 3">
    <name type="scientific">Planoprotostelium fungivorum</name>
    <dbReference type="NCBI Taxonomy" id="1890364"/>
    <lineage>
        <taxon>Eukaryota</taxon>
        <taxon>Amoebozoa</taxon>
        <taxon>Evosea</taxon>
        <taxon>Variosea</taxon>
        <taxon>Cavosteliida</taxon>
        <taxon>Cavosteliaceae</taxon>
        <taxon>Planoprotostelium</taxon>
    </lineage>
</organism>
<evidence type="ECO:0000313" key="2">
    <source>
        <dbReference type="EMBL" id="PRP82582.1"/>
    </source>
</evidence>
<keyword evidence="3" id="KW-1185">Reference proteome</keyword>
<evidence type="ECO:0000256" key="1">
    <source>
        <dbReference type="SAM" id="Phobius"/>
    </source>
</evidence>
<protein>
    <submittedName>
        <fullName evidence="2">Uncharacterized protein</fullName>
    </submittedName>
</protein>
<evidence type="ECO:0000313" key="3">
    <source>
        <dbReference type="Proteomes" id="UP000241769"/>
    </source>
</evidence>
<keyword evidence="1" id="KW-1133">Transmembrane helix</keyword>
<feature type="transmembrane region" description="Helical" evidence="1">
    <location>
        <begin position="102"/>
        <end position="120"/>
    </location>
</feature>
<feature type="transmembrane region" description="Helical" evidence="1">
    <location>
        <begin position="53"/>
        <end position="82"/>
    </location>
</feature>
<name>A0A2P6NF64_9EUKA</name>
<dbReference type="EMBL" id="MDYQ01000100">
    <property type="protein sequence ID" value="PRP82582.1"/>
    <property type="molecule type" value="Genomic_DNA"/>
</dbReference>